<accession>A0A6J2JWV3</accession>
<dbReference type="PROSITE" id="PS50850">
    <property type="entry name" value="MFS"/>
    <property type="match status" value="1"/>
</dbReference>
<evidence type="ECO:0000256" key="1">
    <source>
        <dbReference type="ARBA" id="ARBA00004141"/>
    </source>
</evidence>
<evidence type="ECO:0000256" key="2">
    <source>
        <dbReference type="ARBA" id="ARBA00022692"/>
    </source>
</evidence>
<keyword evidence="3 5" id="KW-1133">Transmembrane helix</keyword>
<dbReference type="PROSITE" id="PS00216">
    <property type="entry name" value="SUGAR_TRANSPORT_1"/>
    <property type="match status" value="1"/>
</dbReference>
<organism evidence="7 8">
    <name type="scientific">Bombyx mandarina</name>
    <name type="common">Wild silk moth</name>
    <name type="synonym">Wild silkworm</name>
    <dbReference type="NCBI Taxonomy" id="7092"/>
    <lineage>
        <taxon>Eukaryota</taxon>
        <taxon>Metazoa</taxon>
        <taxon>Ecdysozoa</taxon>
        <taxon>Arthropoda</taxon>
        <taxon>Hexapoda</taxon>
        <taxon>Insecta</taxon>
        <taxon>Pterygota</taxon>
        <taxon>Neoptera</taxon>
        <taxon>Endopterygota</taxon>
        <taxon>Lepidoptera</taxon>
        <taxon>Glossata</taxon>
        <taxon>Ditrysia</taxon>
        <taxon>Bombycoidea</taxon>
        <taxon>Bombycidae</taxon>
        <taxon>Bombycinae</taxon>
        <taxon>Bombyx</taxon>
    </lineage>
</organism>
<feature type="transmembrane region" description="Helical" evidence="5">
    <location>
        <begin position="505"/>
        <end position="528"/>
    </location>
</feature>
<feature type="transmembrane region" description="Helical" evidence="5">
    <location>
        <begin position="163"/>
        <end position="183"/>
    </location>
</feature>
<comment type="subcellular location">
    <subcellularLocation>
        <location evidence="1">Membrane</location>
        <topology evidence="1">Multi-pass membrane protein</topology>
    </subcellularLocation>
</comment>
<sequence length="573" mass="64735">MSENSKKDDPNIDQKVINECDSNKNVDYDQLLFSAGEFGLYQVYLFFLSGPFYICGAFSYFSQLFLTEASSDHWCWIPELENLTALERKQLAIPVDVNSRFEHSRCSSYAANWSEVLIYSQKANRSWPIQSCQNGWEFNNTEIPYATITSDLGWVCEQDTHQATAQSVFFVGSILGGLIIGWIADRFGRLPAAMASNLIGCLAGIGSAFTKGFTTFTLCRFLMGMSYDNCMMMTYLLVLEYVAPKYRTIMANLAFSIFFTAGVCILPWIALLCGDWKITSIVTSCLFGLTLFSPLVLPESPRWLLARGRTDDAVNQVMSIGKINKKTVSRKLIEEFKLSISKCSENKEKSTMIDMMKRPLLRRVFICMSLVYFCCYVVYDSLIRTISDLKFNFFVSFTIVSFTEFPSILLLSFVLDFIGRKKLTILAMFLCGIFSFILPFVGHGWPSVMCAVVARFVVNMSLSTCMQWSAEILPAPIRGSGTSIIHICGYVATVISPFIPHLAVFRLWFPMFVVGCTSILTAVLCFALPETAKVEMPQTFDDAEILIRNQSMWKMKKNVRELTGQVHTSFELN</sequence>
<dbReference type="InterPro" id="IPR005829">
    <property type="entry name" value="Sugar_transporter_CS"/>
</dbReference>
<evidence type="ECO:0000256" key="4">
    <source>
        <dbReference type="ARBA" id="ARBA00023136"/>
    </source>
</evidence>
<name>A0A6J2JWV3_BOMMA</name>
<gene>
    <name evidence="8" type="primary">LOC114245806</name>
</gene>
<evidence type="ECO:0000256" key="3">
    <source>
        <dbReference type="ARBA" id="ARBA00022989"/>
    </source>
</evidence>
<dbReference type="GeneID" id="114245806"/>
<dbReference type="InterPro" id="IPR005828">
    <property type="entry name" value="MFS_sugar_transport-like"/>
</dbReference>
<dbReference type="InterPro" id="IPR036259">
    <property type="entry name" value="MFS_trans_sf"/>
</dbReference>
<dbReference type="SUPFAM" id="SSF103473">
    <property type="entry name" value="MFS general substrate transporter"/>
    <property type="match status" value="1"/>
</dbReference>
<keyword evidence="2 5" id="KW-0812">Transmembrane</keyword>
<feature type="transmembrane region" description="Helical" evidence="5">
    <location>
        <begin position="43"/>
        <end position="61"/>
    </location>
</feature>
<feature type="transmembrane region" description="Helical" evidence="5">
    <location>
        <begin position="276"/>
        <end position="297"/>
    </location>
</feature>
<dbReference type="PANTHER" id="PTHR24064">
    <property type="entry name" value="SOLUTE CARRIER FAMILY 22 MEMBER"/>
    <property type="match status" value="1"/>
</dbReference>
<feature type="transmembrane region" description="Helical" evidence="5">
    <location>
        <begin position="249"/>
        <end position="270"/>
    </location>
</feature>
<protein>
    <submittedName>
        <fullName evidence="8">Carcinine transporter-like</fullName>
    </submittedName>
</protein>
<feature type="transmembrane region" description="Helical" evidence="5">
    <location>
        <begin position="360"/>
        <end position="379"/>
    </location>
</feature>
<dbReference type="Pfam" id="PF00083">
    <property type="entry name" value="Sugar_tr"/>
    <property type="match status" value="1"/>
</dbReference>
<evidence type="ECO:0000256" key="5">
    <source>
        <dbReference type="SAM" id="Phobius"/>
    </source>
</evidence>
<proteinExistence type="predicted"/>
<dbReference type="Proteomes" id="UP000504629">
    <property type="component" value="Unplaced"/>
</dbReference>
<keyword evidence="4 5" id="KW-0472">Membrane</keyword>
<dbReference type="OrthoDB" id="6884957at2759"/>
<dbReference type="GO" id="GO:0022857">
    <property type="term" value="F:transmembrane transporter activity"/>
    <property type="evidence" value="ECO:0007669"/>
    <property type="project" value="InterPro"/>
</dbReference>
<evidence type="ECO:0000313" key="7">
    <source>
        <dbReference type="Proteomes" id="UP000504629"/>
    </source>
</evidence>
<evidence type="ECO:0000313" key="8">
    <source>
        <dbReference type="RefSeq" id="XP_028033898.1"/>
    </source>
</evidence>
<dbReference type="InterPro" id="IPR020846">
    <property type="entry name" value="MFS_dom"/>
</dbReference>
<feature type="transmembrane region" description="Helical" evidence="5">
    <location>
        <begin position="423"/>
        <end position="442"/>
    </location>
</feature>
<dbReference type="GO" id="GO:0016020">
    <property type="term" value="C:membrane"/>
    <property type="evidence" value="ECO:0007669"/>
    <property type="project" value="UniProtKB-SubCell"/>
</dbReference>
<dbReference type="Gene3D" id="1.20.1250.20">
    <property type="entry name" value="MFS general substrate transporter like domains"/>
    <property type="match status" value="1"/>
</dbReference>
<evidence type="ECO:0000259" key="6">
    <source>
        <dbReference type="PROSITE" id="PS50850"/>
    </source>
</evidence>
<feature type="transmembrane region" description="Helical" evidence="5">
    <location>
        <begin position="391"/>
        <end position="411"/>
    </location>
</feature>
<dbReference type="AlphaFoldDB" id="A0A6J2JWV3"/>
<keyword evidence="7" id="KW-1185">Reference proteome</keyword>
<dbReference type="RefSeq" id="XP_028033898.1">
    <property type="nucleotide sequence ID" value="XM_028178097.1"/>
</dbReference>
<reference evidence="8" key="1">
    <citation type="submission" date="2025-08" db="UniProtKB">
        <authorList>
            <consortium name="RefSeq"/>
        </authorList>
    </citation>
    <scope>IDENTIFICATION</scope>
    <source>
        <tissue evidence="8">Silk gland</tissue>
    </source>
</reference>
<feature type="domain" description="Major facilitator superfamily (MFS) profile" evidence="6">
    <location>
        <begin position="100"/>
        <end position="533"/>
    </location>
</feature>
<dbReference type="KEGG" id="bman:114245806"/>